<evidence type="ECO:0000313" key="23">
    <source>
        <dbReference type="EMBL" id="EFC51183.1"/>
    </source>
</evidence>
<dbReference type="GO" id="GO:0000271">
    <property type="term" value="P:polysaccharide biosynthetic process"/>
    <property type="evidence" value="ECO:0007669"/>
    <property type="project" value="UniProtKB-KW"/>
</dbReference>
<evidence type="ECO:0000256" key="17">
    <source>
        <dbReference type="ARBA" id="ARBA00081049"/>
    </source>
</evidence>
<evidence type="ECO:0000256" key="16">
    <source>
        <dbReference type="ARBA" id="ARBA00067833"/>
    </source>
</evidence>
<dbReference type="EMBL" id="ACEO02000013">
    <property type="protein sequence ID" value="EFC51183.1"/>
    <property type="molecule type" value="Genomic_DNA"/>
</dbReference>
<dbReference type="FunFam" id="3.40.50.300:FF:000527">
    <property type="entry name" value="Tyrosine-protein kinase etk"/>
    <property type="match status" value="1"/>
</dbReference>
<dbReference type="InterPro" id="IPR005702">
    <property type="entry name" value="Wzc-like_C"/>
</dbReference>
<dbReference type="Gene3D" id="3.40.50.300">
    <property type="entry name" value="P-loop containing nucleotide triphosphate hydrolases"/>
    <property type="match status" value="1"/>
</dbReference>
<keyword evidence="8" id="KW-0418">Kinase</keyword>
<keyword evidence="13" id="KW-0270">Exopolysaccharide synthesis</keyword>
<evidence type="ECO:0000256" key="5">
    <source>
        <dbReference type="ARBA" id="ARBA00022679"/>
    </source>
</evidence>
<evidence type="ECO:0000256" key="8">
    <source>
        <dbReference type="ARBA" id="ARBA00022777"/>
    </source>
</evidence>
<organism evidence="23 24">
    <name type="scientific">Neisseria subflava NJ9703</name>
    <dbReference type="NCBI Taxonomy" id="546268"/>
    <lineage>
        <taxon>Bacteria</taxon>
        <taxon>Pseudomonadati</taxon>
        <taxon>Pseudomonadota</taxon>
        <taxon>Betaproteobacteria</taxon>
        <taxon>Neisseriales</taxon>
        <taxon>Neisseriaceae</taxon>
        <taxon>Neisseria</taxon>
    </lineage>
</organism>
<evidence type="ECO:0000256" key="15">
    <source>
        <dbReference type="ARBA" id="ARBA00054296"/>
    </source>
</evidence>
<keyword evidence="18" id="KW-0175">Coiled coil</keyword>
<evidence type="ECO:0000256" key="2">
    <source>
        <dbReference type="ARBA" id="ARBA00008883"/>
    </source>
</evidence>
<evidence type="ECO:0000256" key="11">
    <source>
        <dbReference type="ARBA" id="ARBA00023136"/>
    </source>
</evidence>
<evidence type="ECO:0000259" key="21">
    <source>
        <dbReference type="Pfam" id="PF13614"/>
    </source>
</evidence>
<dbReference type="GO" id="GO:0005524">
    <property type="term" value="F:ATP binding"/>
    <property type="evidence" value="ECO:0007669"/>
    <property type="project" value="UniProtKB-KW"/>
</dbReference>
<comment type="subcellular location">
    <subcellularLocation>
        <location evidence="1">Cell inner membrane</location>
        <topology evidence="1">Multi-pass membrane protein</topology>
    </subcellularLocation>
</comment>
<dbReference type="AlphaFoldDB" id="A0A9W5IPD8"/>
<feature type="coiled-coil region" evidence="18">
    <location>
        <begin position="267"/>
        <end position="294"/>
    </location>
</feature>
<comment type="catalytic activity">
    <reaction evidence="14">
        <text>L-tyrosyl-[protein] + ATP = O-phospho-L-tyrosyl-[protein] + ADP + H(+)</text>
        <dbReference type="Rhea" id="RHEA:10596"/>
        <dbReference type="Rhea" id="RHEA-COMP:10136"/>
        <dbReference type="Rhea" id="RHEA-COMP:20101"/>
        <dbReference type="ChEBI" id="CHEBI:15378"/>
        <dbReference type="ChEBI" id="CHEBI:30616"/>
        <dbReference type="ChEBI" id="CHEBI:46858"/>
        <dbReference type="ChEBI" id="CHEBI:61978"/>
        <dbReference type="ChEBI" id="CHEBI:456216"/>
    </reaction>
</comment>
<comment type="similarity">
    <text evidence="2">Belongs to the etk/wzc family.</text>
</comment>
<evidence type="ECO:0000256" key="13">
    <source>
        <dbReference type="ARBA" id="ARBA00023169"/>
    </source>
</evidence>
<dbReference type="Pfam" id="PF13614">
    <property type="entry name" value="AAA_31"/>
    <property type="match status" value="1"/>
</dbReference>
<keyword evidence="3" id="KW-1003">Cell membrane</keyword>
<dbReference type="InterPro" id="IPR032807">
    <property type="entry name" value="GNVR"/>
</dbReference>
<accession>A0A9W5IPD8</accession>
<dbReference type="CDD" id="cd05387">
    <property type="entry name" value="BY-kinase"/>
    <property type="match status" value="1"/>
</dbReference>
<evidence type="ECO:0000256" key="1">
    <source>
        <dbReference type="ARBA" id="ARBA00004429"/>
    </source>
</evidence>
<dbReference type="InterPro" id="IPR025669">
    <property type="entry name" value="AAA_dom"/>
</dbReference>
<protein>
    <recommendedName>
        <fullName evidence="16">Putative tyrosine-protein kinase EpsB</fullName>
    </recommendedName>
    <alternativeName>
        <fullName evidence="17">EPS I polysaccharide export protein EpsB</fullName>
    </alternativeName>
</protein>
<evidence type="ECO:0000256" key="7">
    <source>
        <dbReference type="ARBA" id="ARBA00022741"/>
    </source>
</evidence>
<gene>
    <name evidence="23" type="ORF">NEISUBOT_05354</name>
</gene>
<comment type="caution">
    <text evidence="23">The sequence shown here is derived from an EMBL/GenBank/DDBJ whole genome shotgun (WGS) entry which is preliminary data.</text>
</comment>
<dbReference type="Proteomes" id="UP000004621">
    <property type="component" value="Unassembled WGS sequence"/>
</dbReference>
<evidence type="ECO:0000256" key="3">
    <source>
        <dbReference type="ARBA" id="ARBA00022475"/>
    </source>
</evidence>
<evidence type="ECO:0000259" key="22">
    <source>
        <dbReference type="Pfam" id="PF13807"/>
    </source>
</evidence>
<feature type="domain" description="Polysaccharide chain length determinant N-terminal" evidence="20">
    <location>
        <begin position="14"/>
        <end position="104"/>
    </location>
</feature>
<dbReference type="PANTHER" id="PTHR32309">
    <property type="entry name" value="TYROSINE-PROTEIN KINASE"/>
    <property type="match status" value="1"/>
</dbReference>
<evidence type="ECO:0000313" key="24">
    <source>
        <dbReference type="Proteomes" id="UP000004621"/>
    </source>
</evidence>
<evidence type="ECO:0000259" key="20">
    <source>
        <dbReference type="Pfam" id="PF02706"/>
    </source>
</evidence>
<evidence type="ECO:0000256" key="6">
    <source>
        <dbReference type="ARBA" id="ARBA00022692"/>
    </source>
</evidence>
<evidence type="ECO:0000256" key="9">
    <source>
        <dbReference type="ARBA" id="ARBA00022840"/>
    </source>
</evidence>
<dbReference type="Pfam" id="PF23607">
    <property type="entry name" value="WZC_N"/>
    <property type="match status" value="1"/>
</dbReference>
<dbReference type="RefSeq" id="WP_004520879.1">
    <property type="nucleotide sequence ID" value="NZ_ACEO02000013.1"/>
</dbReference>
<dbReference type="GO" id="GO:0042802">
    <property type="term" value="F:identical protein binding"/>
    <property type="evidence" value="ECO:0007669"/>
    <property type="project" value="UniProtKB-ARBA"/>
</dbReference>
<evidence type="ECO:0000256" key="4">
    <source>
        <dbReference type="ARBA" id="ARBA00022519"/>
    </source>
</evidence>
<dbReference type="Pfam" id="PF02706">
    <property type="entry name" value="Wzz"/>
    <property type="match status" value="1"/>
</dbReference>
<keyword evidence="10 19" id="KW-1133">Transmembrane helix</keyword>
<dbReference type="GO" id="GO:0005886">
    <property type="term" value="C:plasma membrane"/>
    <property type="evidence" value="ECO:0007669"/>
    <property type="project" value="UniProtKB-SubCell"/>
</dbReference>
<comment type="function">
    <text evidence="15">Probably involved in polymerization and/or export of exopolysaccharide EPS I which functions as a virulence factor. May be involved in an ATP-dependent process in the pathway for EPS I production, possibly export of the trimeric repeat units across the inner membrane or their polymerization.</text>
</comment>
<keyword evidence="7" id="KW-0547">Nucleotide-binding</keyword>
<feature type="domain" description="Tyrosine-protein kinase G-rich" evidence="22">
    <location>
        <begin position="365"/>
        <end position="445"/>
    </location>
</feature>
<proteinExistence type="inferred from homology"/>
<dbReference type="SUPFAM" id="SSF52540">
    <property type="entry name" value="P-loop containing nucleoside triphosphate hydrolases"/>
    <property type="match status" value="1"/>
</dbReference>
<keyword evidence="4" id="KW-0997">Cell inner membrane</keyword>
<keyword evidence="11 19" id="KW-0472">Membrane</keyword>
<feature type="domain" description="AAA" evidence="21">
    <location>
        <begin position="537"/>
        <end position="681"/>
    </location>
</feature>
<evidence type="ECO:0000256" key="10">
    <source>
        <dbReference type="ARBA" id="ARBA00022989"/>
    </source>
</evidence>
<reference evidence="23 24" key="1">
    <citation type="submission" date="2010-01" db="EMBL/GenBank/DDBJ databases">
        <authorList>
            <person name="Weinstock G."/>
            <person name="Sodergren E."/>
            <person name="Clifton S."/>
            <person name="Fulton L."/>
            <person name="Fulton B."/>
            <person name="Courtney L."/>
            <person name="Fronick C."/>
            <person name="Harrison M."/>
            <person name="Strong C."/>
            <person name="Farmer C."/>
            <person name="Delahaunty K."/>
            <person name="Markovic C."/>
            <person name="Hall O."/>
            <person name="Minx P."/>
            <person name="Tomlinson C."/>
            <person name="Mitreva M."/>
            <person name="Nelson J."/>
            <person name="Hou S."/>
            <person name="Wollam A."/>
            <person name="Pepin K.H."/>
            <person name="Johnson M."/>
            <person name="Bhonagiri V."/>
            <person name="Nash W.E."/>
            <person name="Warren W."/>
            <person name="Chinwalla A."/>
            <person name="Mardis E.R."/>
            <person name="Wilson R.K."/>
        </authorList>
    </citation>
    <scope>NUCLEOTIDE SEQUENCE [LARGE SCALE GENOMIC DNA]</scope>
    <source>
        <strain evidence="23 24">NJ9703</strain>
    </source>
</reference>
<evidence type="ECO:0000256" key="14">
    <source>
        <dbReference type="ARBA" id="ARBA00053015"/>
    </source>
</evidence>
<feature type="transmembrane region" description="Helical" evidence="19">
    <location>
        <begin position="30"/>
        <end position="49"/>
    </location>
</feature>
<dbReference type="Pfam" id="PF13807">
    <property type="entry name" value="GNVR"/>
    <property type="match status" value="1"/>
</dbReference>
<dbReference type="PANTHER" id="PTHR32309:SF32">
    <property type="entry name" value="TYROSINE-PROTEIN KINASE ETK-RELATED"/>
    <property type="match status" value="1"/>
</dbReference>
<evidence type="ECO:0000256" key="19">
    <source>
        <dbReference type="SAM" id="Phobius"/>
    </source>
</evidence>
<dbReference type="InterPro" id="IPR050445">
    <property type="entry name" value="Bact_polysacc_biosynth/exp"/>
</dbReference>
<keyword evidence="9" id="KW-0067">ATP-binding</keyword>
<dbReference type="GO" id="GO:0004713">
    <property type="term" value="F:protein tyrosine kinase activity"/>
    <property type="evidence" value="ECO:0007669"/>
    <property type="project" value="UniProtKB-KW"/>
</dbReference>
<evidence type="ECO:0000256" key="18">
    <source>
        <dbReference type="SAM" id="Coils"/>
    </source>
</evidence>
<keyword evidence="5" id="KW-0808">Transferase</keyword>
<dbReference type="NCBIfam" id="TIGR01007">
    <property type="entry name" value="eps_fam"/>
    <property type="match status" value="1"/>
</dbReference>
<dbReference type="InterPro" id="IPR003856">
    <property type="entry name" value="LPS_length_determ_N"/>
</dbReference>
<feature type="coiled-coil region" evidence="18">
    <location>
        <begin position="339"/>
        <end position="369"/>
    </location>
</feature>
<name>A0A9W5IPD8_NEISU</name>
<keyword evidence="12" id="KW-0829">Tyrosine-protein kinase</keyword>
<evidence type="ECO:0000256" key="12">
    <source>
        <dbReference type="ARBA" id="ARBA00023137"/>
    </source>
</evidence>
<dbReference type="InterPro" id="IPR027417">
    <property type="entry name" value="P-loop_NTPase"/>
</dbReference>
<sequence length="719" mass="79583">MKKTTYTPYSADNDEIDFGQQLRVIWTNKYKILAALLAGGILGAAFSLASTPQYRADAMLEIETRQNQILTEINSIFNNQTTPSEAEVELVQSRLVLGKTVDDLQLDQEVKAKYTPVIGSLMHNISGDPDPKLTVGSFSVQDEWFNKTFTLTAKSNKAYTLTLPDKRVVEGKVGVPLKINNQTTLKIDQILANPGQEFALTKFSRISAIENIQNKLAVISKGKTSPIINLTFTGTDPKRTSVILNSIADNYVAQNRERDVQVASSGLAFISEELPRLKETLQDAENKLNAYRQQSGSLDIPLESKGALESLTGIETQITLLKTEEAGLAELYTPEHPSYKAVLDKLAVLERAKNKINQQIAELPNTQQEVIRLTRDVETNQATYVQLLSKQQELNIMKASAQGNVRIVDYAYVPENPVAPRKAVITLLSALAAGSLTALWLMIRNRMKNGITSSEEIENLNLEVVALVPHSKTQQKRDFFKNKFKKTGGRSNYLLASEDRADTAVEAIRALRTNIYFSMLDAPNNVLMITGAAPEAGKSFISANLATVMAQSGKRVLLIDTDMRKGYLDRLFGLTPEFGLSDILNGKAAPAKAVQETGIENLHLISSGSYPSNPSELLMDNRFNELLAHARQRYDYVILDTPPVLAVTDAIIIGQHAGTVLMISRYAHTRARELEASVERLKQNHINIKGVVLNGMKREANNSYDYYAYDAYHSGNNKS</sequence>
<keyword evidence="6 19" id="KW-0812">Transmembrane</keyword>